<sequence>FFNRSTFSITVGILQRVDQKEEVMAEKCENSKVADLQERLANKETELENAINSFRTVLALKNKKIRELEEENRRLKEGKYTDINNALSEQMKDMQSKFVQMERTLIINNNNNTQHLSGKIDAVETKPSLQGNGV</sequence>
<accession>A0AAN4Z2D7</accession>
<dbReference type="EMBL" id="BTRK01000001">
    <property type="protein sequence ID" value="GMR30102.1"/>
    <property type="molecule type" value="Genomic_DNA"/>
</dbReference>
<dbReference type="AlphaFoldDB" id="A0AAN4Z2D7"/>
<name>A0AAN4Z2D7_9BILA</name>
<gene>
    <name evidence="2" type="ORF">PMAYCL1PPCAC_00297</name>
</gene>
<comment type="caution">
    <text evidence="2">The sequence shown here is derived from an EMBL/GenBank/DDBJ whole genome shotgun (WGS) entry which is preliminary data.</text>
</comment>
<reference evidence="3" key="1">
    <citation type="submission" date="2022-10" db="EMBL/GenBank/DDBJ databases">
        <title>Genome assembly of Pristionchus species.</title>
        <authorList>
            <person name="Yoshida K."/>
            <person name="Sommer R.J."/>
        </authorList>
    </citation>
    <scope>NUCLEOTIDE SEQUENCE [LARGE SCALE GENOMIC DNA]</scope>
    <source>
        <strain evidence="3">RS5460</strain>
    </source>
</reference>
<feature type="non-terminal residue" evidence="2">
    <location>
        <position position="1"/>
    </location>
</feature>
<evidence type="ECO:0000313" key="2">
    <source>
        <dbReference type="EMBL" id="GMR30102.1"/>
    </source>
</evidence>
<dbReference type="Proteomes" id="UP001328107">
    <property type="component" value="Unassembled WGS sequence"/>
</dbReference>
<keyword evidence="1" id="KW-0175">Coiled coil</keyword>
<proteinExistence type="predicted"/>
<feature type="coiled-coil region" evidence="1">
    <location>
        <begin position="26"/>
        <end position="104"/>
    </location>
</feature>
<evidence type="ECO:0000313" key="3">
    <source>
        <dbReference type="Proteomes" id="UP001328107"/>
    </source>
</evidence>
<protein>
    <submittedName>
        <fullName evidence="2">Uncharacterized protein</fullName>
    </submittedName>
</protein>
<keyword evidence="3" id="KW-1185">Reference proteome</keyword>
<organism evidence="2 3">
    <name type="scientific">Pristionchus mayeri</name>
    <dbReference type="NCBI Taxonomy" id="1317129"/>
    <lineage>
        <taxon>Eukaryota</taxon>
        <taxon>Metazoa</taxon>
        <taxon>Ecdysozoa</taxon>
        <taxon>Nematoda</taxon>
        <taxon>Chromadorea</taxon>
        <taxon>Rhabditida</taxon>
        <taxon>Rhabditina</taxon>
        <taxon>Diplogasteromorpha</taxon>
        <taxon>Diplogasteroidea</taxon>
        <taxon>Neodiplogasteridae</taxon>
        <taxon>Pristionchus</taxon>
    </lineage>
</organism>
<evidence type="ECO:0000256" key="1">
    <source>
        <dbReference type="SAM" id="Coils"/>
    </source>
</evidence>